<dbReference type="Proteomes" id="UP000019487">
    <property type="component" value="Unassembled WGS sequence"/>
</dbReference>
<proteinExistence type="inferred from homology"/>
<dbReference type="Gene3D" id="3.10.450.30">
    <property type="entry name" value="Microbial ribonucleases"/>
    <property type="match status" value="1"/>
</dbReference>
<sequence>MSTIYDEPTGCNCDNESTHDQSAIDAACKQALLLAFEKKTVGEDKYPHAYNDYEDFIFLPAAKKPYLEFPILSCGTIYNGSNPTSPGADRIVIGSIATDYKSAIFCAVITHDGSSKDGFTECMNTGDNGEGAYERKEKGEEGKEGRELLERID</sequence>
<keyword evidence="3" id="KW-0540">Nuclease</keyword>
<evidence type="ECO:0000256" key="5">
    <source>
        <dbReference type="ARBA" id="ARBA00022801"/>
    </source>
</evidence>
<keyword evidence="5" id="KW-0378">Hydrolase</keyword>
<keyword evidence="4" id="KW-0255">Endonuclease</keyword>
<keyword evidence="11" id="KW-1185">Reference proteome</keyword>
<comment type="caution">
    <text evidence="10">The sequence shown here is derived from an EMBL/GenBank/DDBJ whole genome shotgun (WGS) entry which is preliminary data.</text>
</comment>
<dbReference type="EMBL" id="AYSA01000164">
    <property type="protein sequence ID" value="ESZ95799.1"/>
    <property type="molecule type" value="Genomic_DNA"/>
</dbReference>
<dbReference type="GO" id="GO:0046589">
    <property type="term" value="F:ribonuclease T1 activity"/>
    <property type="evidence" value="ECO:0007669"/>
    <property type="project" value="UniProtKB-EC"/>
</dbReference>
<dbReference type="InterPro" id="IPR016191">
    <property type="entry name" value="Ribonuclease/ribotoxin"/>
</dbReference>
<dbReference type="Pfam" id="PF00545">
    <property type="entry name" value="Ribonuclease"/>
    <property type="match status" value="1"/>
</dbReference>
<evidence type="ECO:0000256" key="8">
    <source>
        <dbReference type="ARBA" id="ARBA00034015"/>
    </source>
</evidence>
<evidence type="ECO:0000256" key="3">
    <source>
        <dbReference type="ARBA" id="ARBA00022722"/>
    </source>
</evidence>
<organism evidence="10 11">
    <name type="scientific">Sclerotinia borealis (strain F-4128)</name>
    <dbReference type="NCBI Taxonomy" id="1432307"/>
    <lineage>
        <taxon>Eukaryota</taxon>
        <taxon>Fungi</taxon>
        <taxon>Dikarya</taxon>
        <taxon>Ascomycota</taxon>
        <taxon>Pezizomycotina</taxon>
        <taxon>Leotiomycetes</taxon>
        <taxon>Helotiales</taxon>
        <taxon>Sclerotiniaceae</taxon>
        <taxon>Sclerotinia</taxon>
    </lineage>
</organism>
<dbReference type="OrthoDB" id="5425539at2759"/>
<dbReference type="EC" id="4.6.1.24" evidence="2"/>
<gene>
    <name evidence="10" type="ORF">SBOR_3816</name>
</gene>
<dbReference type="HOGENOM" id="CLU_111658_2_0_1"/>
<evidence type="ECO:0000256" key="2">
    <source>
        <dbReference type="ARBA" id="ARBA00012549"/>
    </source>
</evidence>
<comment type="catalytic activity">
    <reaction evidence="8">
        <text>[RNA] containing guanosine + H2O = an [RNA fragment]-3'-guanosine-3'-phosphate + a 5'-hydroxy-ribonucleotide-3'-[RNA fragment].</text>
        <dbReference type="EC" id="4.6.1.24"/>
    </reaction>
</comment>
<dbReference type="AlphaFoldDB" id="W9CME7"/>
<dbReference type="InterPro" id="IPR000026">
    <property type="entry name" value="N1-like"/>
</dbReference>
<evidence type="ECO:0000256" key="7">
    <source>
        <dbReference type="ARBA" id="ARBA00023239"/>
    </source>
</evidence>
<feature type="region of interest" description="Disordered" evidence="9">
    <location>
        <begin position="126"/>
        <end position="153"/>
    </location>
</feature>
<dbReference type="SUPFAM" id="SSF53933">
    <property type="entry name" value="Microbial ribonucleases"/>
    <property type="match status" value="1"/>
</dbReference>
<evidence type="ECO:0000256" key="4">
    <source>
        <dbReference type="ARBA" id="ARBA00022759"/>
    </source>
</evidence>
<keyword evidence="6" id="KW-1015">Disulfide bond</keyword>
<dbReference type="PANTHER" id="PTHR42104:SF1">
    <property type="entry name" value="EXTRACELLULAR GUANYL-SPECIFIC RIBONUCLEASE RNTA (AFU_ORTHOLOGUE AFUA_4G03230)"/>
    <property type="match status" value="1"/>
</dbReference>
<evidence type="ECO:0000313" key="10">
    <source>
        <dbReference type="EMBL" id="ESZ95799.1"/>
    </source>
</evidence>
<evidence type="ECO:0000256" key="1">
    <source>
        <dbReference type="ARBA" id="ARBA00009006"/>
    </source>
</evidence>
<dbReference type="PANTHER" id="PTHR42104">
    <property type="entry name" value="EXTRACELLULAR GUANYL-SPECIFIC RIBONUCLEASE RNTA (AFU_ORTHOLOGUE AFUA_4G03230)"/>
    <property type="match status" value="1"/>
</dbReference>
<keyword evidence="7" id="KW-0456">Lyase</keyword>
<protein>
    <recommendedName>
        <fullName evidence="2">ribonuclease T1</fullName>
        <ecNumber evidence="2">4.6.1.24</ecNumber>
    </recommendedName>
</protein>
<accession>W9CME7</accession>
<feature type="compositionally biased region" description="Basic and acidic residues" evidence="9">
    <location>
        <begin position="132"/>
        <end position="153"/>
    </location>
</feature>
<evidence type="ECO:0000256" key="9">
    <source>
        <dbReference type="SAM" id="MobiDB-lite"/>
    </source>
</evidence>
<comment type="similarity">
    <text evidence="1">Belongs to the ribonuclease N1/T1 family.</text>
</comment>
<name>W9CME7_SCLBF</name>
<dbReference type="GO" id="GO:0003723">
    <property type="term" value="F:RNA binding"/>
    <property type="evidence" value="ECO:0007669"/>
    <property type="project" value="InterPro"/>
</dbReference>
<dbReference type="GO" id="GO:0016787">
    <property type="term" value="F:hydrolase activity"/>
    <property type="evidence" value="ECO:0007669"/>
    <property type="project" value="UniProtKB-KW"/>
</dbReference>
<reference evidence="10 11" key="1">
    <citation type="journal article" date="2014" name="Genome Announc.">
        <title>Draft genome sequence of Sclerotinia borealis, a psychrophilic plant pathogenic fungus.</title>
        <authorList>
            <person name="Mardanov A.V."/>
            <person name="Beletsky A.V."/>
            <person name="Kadnikov V.V."/>
            <person name="Ignatov A.N."/>
            <person name="Ravin N.V."/>
        </authorList>
    </citation>
    <scope>NUCLEOTIDE SEQUENCE [LARGE SCALE GENOMIC DNA]</scope>
    <source>
        <strain evidence="11">F-4157</strain>
    </source>
</reference>
<evidence type="ECO:0000313" key="11">
    <source>
        <dbReference type="Proteomes" id="UP000019487"/>
    </source>
</evidence>
<evidence type="ECO:0000256" key="6">
    <source>
        <dbReference type="ARBA" id="ARBA00023157"/>
    </source>
</evidence>